<dbReference type="Proteomes" id="UP000480178">
    <property type="component" value="Chromosome"/>
</dbReference>
<gene>
    <name evidence="1" type="ORF">GXP67_27740</name>
</gene>
<organism evidence="1 2">
    <name type="scientific">Rhodocytophaga rosea</name>
    <dbReference type="NCBI Taxonomy" id="2704465"/>
    <lineage>
        <taxon>Bacteria</taxon>
        <taxon>Pseudomonadati</taxon>
        <taxon>Bacteroidota</taxon>
        <taxon>Cytophagia</taxon>
        <taxon>Cytophagales</taxon>
        <taxon>Rhodocytophagaceae</taxon>
        <taxon>Rhodocytophaga</taxon>
    </lineage>
</organism>
<protein>
    <submittedName>
        <fullName evidence="1">Uncharacterized protein</fullName>
    </submittedName>
</protein>
<reference evidence="1 2" key="1">
    <citation type="submission" date="2020-01" db="EMBL/GenBank/DDBJ databases">
        <authorList>
            <person name="Kim M.K."/>
        </authorList>
    </citation>
    <scope>NUCLEOTIDE SEQUENCE [LARGE SCALE GENOMIC DNA]</scope>
    <source>
        <strain evidence="1 2">172606-1</strain>
    </source>
</reference>
<accession>A0A6C0GQF6</accession>
<keyword evidence="2" id="KW-1185">Reference proteome</keyword>
<dbReference type="RefSeq" id="WP_162446149.1">
    <property type="nucleotide sequence ID" value="NZ_CP048222.1"/>
</dbReference>
<name>A0A6C0GQF6_9BACT</name>
<sequence>MDAKGLNKALVALVEKKNELSALTYNDTNYDVIEEQLHEMEDSFIEKYGKDLEAALEEVHDEYCSDSDVLLPIAYVAKKYIKKGTDSDVVYDVSHKEGVWVEADKFPKKEARLVIVPNPARILLMVGPDYKQEVWRAS</sequence>
<dbReference type="KEGG" id="rhoz:GXP67_27740"/>
<dbReference type="AlphaFoldDB" id="A0A6C0GQF6"/>
<proteinExistence type="predicted"/>
<dbReference type="EMBL" id="CP048222">
    <property type="protein sequence ID" value="QHT70167.1"/>
    <property type="molecule type" value="Genomic_DNA"/>
</dbReference>
<evidence type="ECO:0000313" key="1">
    <source>
        <dbReference type="EMBL" id="QHT70167.1"/>
    </source>
</evidence>
<evidence type="ECO:0000313" key="2">
    <source>
        <dbReference type="Proteomes" id="UP000480178"/>
    </source>
</evidence>